<dbReference type="Gene3D" id="3.30.450.90">
    <property type="match status" value="1"/>
</dbReference>
<evidence type="ECO:0000256" key="2">
    <source>
        <dbReference type="ARBA" id="ARBA00022741"/>
    </source>
</evidence>
<proteinExistence type="inferred from homology"/>
<reference evidence="5 6" key="1">
    <citation type="submission" date="2020-03" db="EMBL/GenBank/DDBJ databases">
        <title>Draft genome sequence of environmentally isolated violet-colored cultures.</title>
        <authorList>
            <person name="Wilson H.S."/>
        </authorList>
    </citation>
    <scope>NUCLEOTIDE SEQUENCE [LARGE SCALE GENOMIC DNA]</scope>
    <source>
        <strain evidence="5 6">HSC-16F04</strain>
    </source>
</reference>
<dbReference type="Pfam" id="PF00437">
    <property type="entry name" value="T2SSE"/>
    <property type="match status" value="1"/>
</dbReference>
<keyword evidence="2" id="KW-0547">Nucleotide-binding</keyword>
<protein>
    <submittedName>
        <fullName evidence="5">Flp pilus assembly complex ATPase component TadA</fullName>
    </submittedName>
</protein>
<dbReference type="RefSeq" id="WP_166826081.1">
    <property type="nucleotide sequence ID" value="NZ_JAAOLX010000005.1"/>
</dbReference>
<dbReference type="EMBL" id="JAAOLX010000005">
    <property type="protein sequence ID" value="NHQ86758.1"/>
    <property type="molecule type" value="Genomic_DNA"/>
</dbReference>
<evidence type="ECO:0000313" key="5">
    <source>
        <dbReference type="EMBL" id="NHQ86758.1"/>
    </source>
</evidence>
<organism evidence="5 6">
    <name type="scientific">Iodobacter violaceini</name>
    <dbReference type="NCBI Taxonomy" id="3044271"/>
    <lineage>
        <taxon>Bacteria</taxon>
        <taxon>Pseudomonadati</taxon>
        <taxon>Pseudomonadota</taxon>
        <taxon>Betaproteobacteria</taxon>
        <taxon>Neisseriales</taxon>
        <taxon>Chitinibacteraceae</taxon>
        <taxon>Iodobacter</taxon>
    </lineage>
</organism>
<comment type="similarity">
    <text evidence="1">Belongs to the GSP E family.</text>
</comment>
<dbReference type="PANTHER" id="PTHR30258">
    <property type="entry name" value="TYPE II SECRETION SYSTEM PROTEIN GSPE-RELATED"/>
    <property type="match status" value="1"/>
</dbReference>
<feature type="domain" description="Bacterial type II secretion system protein E" evidence="4">
    <location>
        <begin position="150"/>
        <end position="549"/>
    </location>
</feature>
<evidence type="ECO:0000256" key="3">
    <source>
        <dbReference type="ARBA" id="ARBA00022840"/>
    </source>
</evidence>
<comment type="caution">
    <text evidence="5">The sequence shown here is derived from an EMBL/GenBank/DDBJ whole genome shotgun (WGS) entry which is preliminary data.</text>
</comment>
<dbReference type="SUPFAM" id="SSF52540">
    <property type="entry name" value="P-loop containing nucleoside triphosphate hydrolases"/>
    <property type="match status" value="1"/>
</dbReference>
<accession>A0ABX0KVN2</accession>
<dbReference type="Proteomes" id="UP000712570">
    <property type="component" value="Unassembled WGS sequence"/>
</dbReference>
<name>A0ABX0KVN2_9NEIS</name>
<sequence>MSIISLFMSTLFPSKKVKEESNKVTNIAPRPSIQSSWLEKVIADINEINLDGREPEAIALSEFSRCAMLRNLSANDIFIFKTKSAPVVLFSIAFAQVKRGEVMAIKRWLDEESGLNTPFQPYVVSSPVLASISNLLDKGAISATGKLDSEIVEEFLGIVQSAAEKNASDIHFCVREPNMDFKKGGDNSVGLLFRLDGRLVRQSRTLSYGHTTNMIRAIYGESESGANDKSSFSPSGSKRTSIIVSVEVNGVFQKIQLRFQSIEAAGGYDVIMRLLWQSGGKIKKGKSLTSDLIQLGYLPEQAELIALSMRKTSGGLVFCGPTGAGKTTTLYSALTHMATPGVMIRTAEDPVEVKLFGVSQHQVTPKEDQTTGKMETKDQALSLLIEAFLRADPDICMVSEIRGADTAGGFEALVSTGHLTLTTLHTESAMGAFYRLNGAMIGLDLHTLTQPDFLSLICFQKLVRSLCKHCKLTAKQAIAEGIIDSDYMENVATLLGNLTSDVHFKNSHGCAHCFEGESDRTVCASVLMPDNTLLEKISKHDQMGALRYWESQKSPLWDSSQNGKTAHEIALFKMSQGLIDPREVEHEFEPNLLYIRKKSSKSTQDTKQLMSDLMVTKPVSSAAVVNK</sequence>
<dbReference type="InterPro" id="IPR027417">
    <property type="entry name" value="P-loop_NTPase"/>
</dbReference>
<evidence type="ECO:0000259" key="4">
    <source>
        <dbReference type="Pfam" id="PF00437"/>
    </source>
</evidence>
<dbReference type="InterPro" id="IPR001482">
    <property type="entry name" value="T2SS/T4SS_dom"/>
</dbReference>
<gene>
    <name evidence="5" type="primary">tadA</name>
    <name evidence="5" type="ORF">HA050_11580</name>
</gene>
<evidence type="ECO:0000256" key="1">
    <source>
        <dbReference type="ARBA" id="ARBA00006611"/>
    </source>
</evidence>
<keyword evidence="6" id="KW-1185">Reference proteome</keyword>
<dbReference type="PANTHER" id="PTHR30258:SF1">
    <property type="entry name" value="PROTEIN TRANSPORT PROTEIN HOFB HOMOLOG"/>
    <property type="match status" value="1"/>
</dbReference>
<keyword evidence="3" id="KW-0067">ATP-binding</keyword>
<dbReference type="Gene3D" id="3.40.50.300">
    <property type="entry name" value="P-loop containing nucleotide triphosphate hydrolases"/>
    <property type="match status" value="1"/>
</dbReference>
<evidence type="ECO:0000313" key="6">
    <source>
        <dbReference type="Proteomes" id="UP000712570"/>
    </source>
</evidence>